<dbReference type="EMBL" id="LGIQ01000004">
    <property type="protein sequence ID" value="KNB74232.1"/>
    <property type="molecule type" value="Genomic_DNA"/>
</dbReference>
<gene>
    <name evidence="1" type="ORF">ADS79_03475</name>
</gene>
<dbReference type="STRING" id="54915.ADS79_03475"/>
<dbReference type="PATRIC" id="fig|54915.3.peg.6066"/>
<proteinExistence type="predicted"/>
<organism evidence="1 2">
    <name type="scientific">Brevibacillus reuszeri</name>
    <dbReference type="NCBI Taxonomy" id="54915"/>
    <lineage>
        <taxon>Bacteria</taxon>
        <taxon>Bacillati</taxon>
        <taxon>Bacillota</taxon>
        <taxon>Bacilli</taxon>
        <taxon>Bacillales</taxon>
        <taxon>Paenibacillaceae</taxon>
        <taxon>Brevibacillus</taxon>
    </lineage>
</organism>
<protein>
    <submittedName>
        <fullName evidence="1">Uncharacterized protein</fullName>
    </submittedName>
</protein>
<dbReference type="AlphaFoldDB" id="A0A0K9Z028"/>
<dbReference type="Proteomes" id="UP000036834">
    <property type="component" value="Unassembled WGS sequence"/>
</dbReference>
<evidence type="ECO:0000313" key="2">
    <source>
        <dbReference type="Proteomes" id="UP000036834"/>
    </source>
</evidence>
<comment type="caution">
    <text evidence="1">The sequence shown here is derived from an EMBL/GenBank/DDBJ whole genome shotgun (WGS) entry which is preliminary data.</text>
</comment>
<evidence type="ECO:0000313" key="1">
    <source>
        <dbReference type="EMBL" id="KNB74232.1"/>
    </source>
</evidence>
<accession>A0A0K9Z028</accession>
<name>A0A0K9Z028_9BACL</name>
<reference evidence="2" key="1">
    <citation type="submission" date="2015-07" db="EMBL/GenBank/DDBJ databases">
        <title>Genome sequencing project for genomic taxonomy and phylogenomics of Bacillus-like bacteria.</title>
        <authorList>
            <person name="Liu B."/>
            <person name="Wang J."/>
            <person name="Zhu Y."/>
            <person name="Liu G."/>
            <person name="Chen Q."/>
            <person name="Chen Z."/>
            <person name="Lan J."/>
            <person name="Che J."/>
            <person name="Ge C."/>
            <person name="Shi H."/>
            <person name="Pan Z."/>
            <person name="Liu X."/>
        </authorList>
    </citation>
    <scope>NUCLEOTIDE SEQUENCE [LARGE SCALE GENOMIC DNA]</scope>
    <source>
        <strain evidence="2">DSM 9887</strain>
    </source>
</reference>
<sequence>MIKALCCERTIYKVLGSMILFRIRKGSAGTTSRPSKIPTANILIFLIAPISLLIYQHDIECVEKRCFSIAKSVEDFSTLCKNNGNNNPTGVSFSYVIKSRNSLRRFDTIDLK</sequence>